<dbReference type="EMBL" id="JAAXKY010000050">
    <property type="protein sequence ID" value="NMH78711.1"/>
    <property type="molecule type" value="Genomic_DNA"/>
</dbReference>
<protein>
    <submittedName>
        <fullName evidence="2">Uncharacterized protein</fullName>
    </submittedName>
</protein>
<gene>
    <name evidence="2" type="ORF">HF577_16680</name>
</gene>
<sequence>MTVQDPVDQHLAELARALHGPARVRRSMLREARDGLHDAVAAHRTYGLPPREAAVRAVREFGAVREIAPLYQHELVARQSRWAALLLLVAFPGMTFGWDLLWRNGVGWDTSPPPTLVVALARLQDTASFLVAAVAVVLLAVTFLRAAPTRQVAVLAGLTGVTGAVVCGGTGVLMNLVNGPATAAMLVTKPFALPAFMVSALVCALVVRSAVRTLRVAATRVVD</sequence>
<keyword evidence="1" id="KW-1133">Transmembrane helix</keyword>
<keyword evidence="1" id="KW-0812">Transmembrane</keyword>
<reference evidence="2 3" key="1">
    <citation type="submission" date="2020-04" db="EMBL/GenBank/DDBJ databases">
        <authorList>
            <person name="Klaysubun C."/>
            <person name="Duangmal K."/>
            <person name="Lipun K."/>
        </authorList>
    </citation>
    <scope>NUCLEOTIDE SEQUENCE [LARGE SCALE GENOMIC DNA]</scope>
    <source>
        <strain evidence="2 3">JCM 11839</strain>
    </source>
</reference>
<name>A0ABX1RFX6_9PSEU</name>
<keyword evidence="3" id="KW-1185">Reference proteome</keyword>
<feature type="transmembrane region" description="Helical" evidence="1">
    <location>
        <begin position="152"/>
        <end position="171"/>
    </location>
</feature>
<dbReference type="NCBIfam" id="NF038403">
    <property type="entry name" value="perm_prefix_1"/>
    <property type="match status" value="1"/>
</dbReference>
<evidence type="ECO:0000256" key="1">
    <source>
        <dbReference type="SAM" id="Phobius"/>
    </source>
</evidence>
<keyword evidence="1" id="KW-0472">Membrane</keyword>
<feature type="transmembrane region" description="Helical" evidence="1">
    <location>
        <begin position="191"/>
        <end position="211"/>
    </location>
</feature>
<dbReference type="Proteomes" id="UP001296706">
    <property type="component" value="Unassembled WGS sequence"/>
</dbReference>
<dbReference type="RefSeq" id="WP_169396782.1">
    <property type="nucleotide sequence ID" value="NZ_BAAAJH010000003.1"/>
</dbReference>
<organism evidence="2 3">
    <name type="scientific">Pseudonocardia xinjiangensis</name>
    <dbReference type="NCBI Taxonomy" id="75289"/>
    <lineage>
        <taxon>Bacteria</taxon>
        <taxon>Bacillati</taxon>
        <taxon>Actinomycetota</taxon>
        <taxon>Actinomycetes</taxon>
        <taxon>Pseudonocardiales</taxon>
        <taxon>Pseudonocardiaceae</taxon>
        <taxon>Pseudonocardia</taxon>
    </lineage>
</organism>
<evidence type="ECO:0000313" key="3">
    <source>
        <dbReference type="Proteomes" id="UP001296706"/>
    </source>
</evidence>
<proteinExistence type="predicted"/>
<comment type="caution">
    <text evidence="2">The sequence shown here is derived from an EMBL/GenBank/DDBJ whole genome shotgun (WGS) entry which is preliminary data.</text>
</comment>
<accession>A0ABX1RFX6</accession>
<feature type="transmembrane region" description="Helical" evidence="1">
    <location>
        <begin position="82"/>
        <end position="102"/>
    </location>
</feature>
<feature type="transmembrane region" description="Helical" evidence="1">
    <location>
        <begin position="126"/>
        <end position="145"/>
    </location>
</feature>
<evidence type="ECO:0000313" key="2">
    <source>
        <dbReference type="EMBL" id="NMH78711.1"/>
    </source>
</evidence>
<dbReference type="InterPro" id="IPR047928">
    <property type="entry name" value="Perm_prefix_1"/>
</dbReference>